<keyword evidence="4 10" id="KW-0732">Signal</keyword>
<evidence type="ECO:0000313" key="12">
    <source>
        <dbReference type="EMBL" id="KAB1210653.1"/>
    </source>
</evidence>
<evidence type="ECO:0000259" key="11">
    <source>
        <dbReference type="Pfam" id="PF05617"/>
    </source>
</evidence>
<evidence type="ECO:0000313" key="13">
    <source>
        <dbReference type="Proteomes" id="UP000516437"/>
    </source>
</evidence>
<evidence type="ECO:0000256" key="9">
    <source>
        <dbReference type="SAM" id="MobiDB-lite"/>
    </source>
</evidence>
<comment type="caution">
    <text evidence="12">The sequence shown here is derived from an EMBL/GenBank/DDBJ whole genome shotgun (WGS) entry which is preliminary data.</text>
</comment>
<evidence type="ECO:0000256" key="6">
    <source>
        <dbReference type="ARBA" id="ARBA00023329"/>
    </source>
</evidence>
<keyword evidence="13" id="KW-1185">Reference proteome</keyword>
<dbReference type="GO" id="GO:0005576">
    <property type="term" value="C:extracellular region"/>
    <property type="evidence" value="ECO:0007669"/>
    <property type="project" value="UniProtKB-SubCell"/>
</dbReference>
<sequence length="134" mass="14318">MAPKHVFVLLISILVACLWANVAASRDLDIKPGYEVVGNFEIGEDQAHCLTSLAEMKSCSTEVVHFLVKRETNLATGCCLAISTMANHCSPSTLSQFGFTPEVYTPLRAHCNAKSSSPTPTPAPLVGAYPPLAK</sequence>
<feature type="region of interest" description="Disordered" evidence="9">
    <location>
        <begin position="112"/>
        <end position="134"/>
    </location>
</feature>
<dbReference type="GO" id="GO:0080155">
    <property type="term" value="P:regulation of double fertilization forming a zygote and endosperm"/>
    <property type="evidence" value="ECO:0007669"/>
    <property type="project" value="UniProtKB-ARBA"/>
</dbReference>
<feature type="signal peptide" evidence="10">
    <location>
        <begin position="1"/>
        <end position="24"/>
    </location>
</feature>
<dbReference type="AlphaFoldDB" id="A0A6A1VD15"/>
<evidence type="ECO:0000256" key="5">
    <source>
        <dbReference type="ARBA" id="ARBA00023279"/>
    </source>
</evidence>
<organism evidence="12 13">
    <name type="scientific">Morella rubra</name>
    <name type="common">Chinese bayberry</name>
    <dbReference type="NCBI Taxonomy" id="262757"/>
    <lineage>
        <taxon>Eukaryota</taxon>
        <taxon>Viridiplantae</taxon>
        <taxon>Streptophyta</taxon>
        <taxon>Embryophyta</taxon>
        <taxon>Tracheophyta</taxon>
        <taxon>Spermatophyta</taxon>
        <taxon>Magnoliopsida</taxon>
        <taxon>eudicotyledons</taxon>
        <taxon>Gunneridae</taxon>
        <taxon>Pentapetalae</taxon>
        <taxon>rosids</taxon>
        <taxon>fabids</taxon>
        <taxon>Fagales</taxon>
        <taxon>Myricaceae</taxon>
        <taxon>Morella</taxon>
    </lineage>
</organism>
<evidence type="ECO:0000256" key="3">
    <source>
        <dbReference type="ARBA" id="ARBA00022525"/>
    </source>
</evidence>
<dbReference type="Pfam" id="PF05617">
    <property type="entry name" value="Prolamin_like"/>
    <property type="match status" value="1"/>
</dbReference>
<protein>
    <submittedName>
        <fullName evidence="12">Egg cell-secreted protein 1.4</fullName>
    </submittedName>
</protein>
<dbReference type="OrthoDB" id="1495705at2759"/>
<evidence type="ECO:0000256" key="7">
    <source>
        <dbReference type="ARBA" id="ARBA00034457"/>
    </source>
</evidence>
<dbReference type="PANTHER" id="PTHR35293">
    <property type="entry name" value="EGG CELL-SECRETED PROTEIN 1.5"/>
    <property type="match status" value="1"/>
</dbReference>
<dbReference type="GO" id="GO:0009567">
    <property type="term" value="P:double fertilization forming a zygote and endosperm"/>
    <property type="evidence" value="ECO:0007669"/>
    <property type="project" value="InterPro"/>
</dbReference>
<dbReference type="PANTHER" id="PTHR35293:SF10">
    <property type="entry name" value="EGG CELL-SECRETED PROTEIN 1.2-RELATED"/>
    <property type="match status" value="1"/>
</dbReference>
<keyword evidence="6" id="KW-0968">Cytoplasmic vesicle</keyword>
<evidence type="ECO:0000256" key="1">
    <source>
        <dbReference type="ARBA" id="ARBA00004541"/>
    </source>
</evidence>
<feature type="chain" id="PRO_5025489483" evidence="10">
    <location>
        <begin position="25"/>
        <end position="134"/>
    </location>
</feature>
<proteinExistence type="inferred from homology"/>
<dbReference type="InterPro" id="IPR044711">
    <property type="entry name" value="EC11-15"/>
</dbReference>
<gene>
    <name evidence="12" type="ORF">CJ030_MR6G009093</name>
</gene>
<comment type="subcellular location">
    <subcellularLocation>
        <location evidence="1">Cytoplasmic vesicle</location>
    </subcellularLocation>
    <subcellularLocation>
        <location evidence="2">Secreted</location>
    </subcellularLocation>
</comment>
<feature type="domain" description="Prolamin-like" evidence="11">
    <location>
        <begin position="49"/>
        <end position="111"/>
    </location>
</feature>
<comment type="similarity">
    <text evidence="8">Belongs to the plant egg cell-secreted peptide family.</text>
</comment>
<evidence type="ECO:0000256" key="2">
    <source>
        <dbReference type="ARBA" id="ARBA00004613"/>
    </source>
</evidence>
<keyword evidence="5" id="KW-0278">Fertilization</keyword>
<name>A0A6A1VD15_9ROSI</name>
<keyword evidence="3" id="KW-0964">Secreted</keyword>
<accession>A0A6A1VD15</accession>
<reference evidence="12 13" key="1">
    <citation type="journal article" date="2019" name="Plant Biotechnol. J.">
        <title>The red bayberry genome and genetic basis of sex determination.</title>
        <authorList>
            <person name="Jia H.M."/>
            <person name="Jia H.J."/>
            <person name="Cai Q.L."/>
            <person name="Wang Y."/>
            <person name="Zhao H.B."/>
            <person name="Yang W.F."/>
            <person name="Wang G.Y."/>
            <person name="Li Y.H."/>
            <person name="Zhan D.L."/>
            <person name="Shen Y.T."/>
            <person name="Niu Q.F."/>
            <person name="Chang L."/>
            <person name="Qiu J."/>
            <person name="Zhao L."/>
            <person name="Xie H.B."/>
            <person name="Fu W.Y."/>
            <person name="Jin J."/>
            <person name="Li X.W."/>
            <person name="Jiao Y."/>
            <person name="Zhou C.C."/>
            <person name="Tu T."/>
            <person name="Chai C.Y."/>
            <person name="Gao J.L."/>
            <person name="Fan L.J."/>
            <person name="van de Weg E."/>
            <person name="Wang J.Y."/>
            <person name="Gao Z.S."/>
        </authorList>
    </citation>
    <scope>NUCLEOTIDE SEQUENCE [LARGE SCALE GENOMIC DNA]</scope>
    <source>
        <tissue evidence="12">Leaves</tissue>
    </source>
</reference>
<evidence type="ECO:0000256" key="8">
    <source>
        <dbReference type="ARBA" id="ARBA00034484"/>
    </source>
</evidence>
<evidence type="ECO:0000256" key="10">
    <source>
        <dbReference type="SAM" id="SignalP"/>
    </source>
</evidence>
<dbReference type="GO" id="GO:0031410">
    <property type="term" value="C:cytoplasmic vesicle"/>
    <property type="evidence" value="ECO:0007669"/>
    <property type="project" value="UniProtKB-SubCell"/>
</dbReference>
<evidence type="ECO:0000256" key="4">
    <source>
        <dbReference type="ARBA" id="ARBA00022729"/>
    </source>
</evidence>
<dbReference type="PROSITE" id="PS51257">
    <property type="entry name" value="PROKAR_LIPOPROTEIN"/>
    <property type="match status" value="1"/>
</dbReference>
<dbReference type="InterPro" id="IPR008502">
    <property type="entry name" value="Prolamin-like"/>
</dbReference>
<dbReference type="Proteomes" id="UP000516437">
    <property type="component" value="Chromosome 6"/>
</dbReference>
<dbReference type="GO" id="GO:2000008">
    <property type="term" value="P:regulation of protein localization to cell surface"/>
    <property type="evidence" value="ECO:0007669"/>
    <property type="project" value="UniProtKB-ARBA"/>
</dbReference>
<dbReference type="EMBL" id="RXIC02000024">
    <property type="protein sequence ID" value="KAB1210653.1"/>
    <property type="molecule type" value="Genomic_DNA"/>
</dbReference>
<comment type="function">
    <text evidence="7">Involved in the regulation of gamete interactions during the double fertilization and to prevent multiple-pollen tube attraction; mediates the redistribution of the gamete fusogen HAP2/GCS1 to the cell surface after secretion upon sperm arrival.</text>
</comment>